<accession>A0AAD6API9</accession>
<dbReference type="AlphaFoldDB" id="A0AAD6API9"/>
<evidence type="ECO:0000259" key="2">
    <source>
        <dbReference type="Pfam" id="PF01498"/>
    </source>
</evidence>
<dbReference type="GO" id="GO:0006313">
    <property type="term" value="P:DNA transposition"/>
    <property type="evidence" value="ECO:0007669"/>
    <property type="project" value="InterPro"/>
</dbReference>
<feature type="domain" description="Transposase Tc1-like" evidence="2">
    <location>
        <begin position="1"/>
        <end position="44"/>
    </location>
</feature>
<comment type="caution">
    <text evidence="3">The sequence shown here is derived from an EMBL/GenBank/DDBJ whole genome shotgun (WGS) entry which is preliminary data.</text>
</comment>
<keyword evidence="4" id="KW-1185">Reference proteome</keyword>
<evidence type="ECO:0000313" key="3">
    <source>
        <dbReference type="EMBL" id="KAJ4928487.1"/>
    </source>
</evidence>
<name>A0AAD6API9_9TELE</name>
<organism evidence="3 4">
    <name type="scientific">Pogonophryne albipinna</name>
    <dbReference type="NCBI Taxonomy" id="1090488"/>
    <lineage>
        <taxon>Eukaryota</taxon>
        <taxon>Metazoa</taxon>
        <taxon>Chordata</taxon>
        <taxon>Craniata</taxon>
        <taxon>Vertebrata</taxon>
        <taxon>Euteleostomi</taxon>
        <taxon>Actinopterygii</taxon>
        <taxon>Neopterygii</taxon>
        <taxon>Teleostei</taxon>
        <taxon>Neoteleostei</taxon>
        <taxon>Acanthomorphata</taxon>
        <taxon>Eupercaria</taxon>
        <taxon>Perciformes</taxon>
        <taxon>Notothenioidei</taxon>
        <taxon>Pogonophryne</taxon>
    </lineage>
</organism>
<dbReference type="InterPro" id="IPR002492">
    <property type="entry name" value="Transposase_Tc1-like"/>
</dbReference>
<evidence type="ECO:0000256" key="1">
    <source>
        <dbReference type="SAM" id="MobiDB-lite"/>
    </source>
</evidence>
<protein>
    <recommendedName>
        <fullName evidence="2">Transposase Tc1-like domain-containing protein</fullName>
    </recommendedName>
</protein>
<dbReference type="GO" id="GO:0015074">
    <property type="term" value="P:DNA integration"/>
    <property type="evidence" value="ECO:0007669"/>
    <property type="project" value="InterPro"/>
</dbReference>
<gene>
    <name evidence="3" type="ORF">JOQ06_016279</name>
</gene>
<dbReference type="Proteomes" id="UP001219934">
    <property type="component" value="Unassembled WGS sequence"/>
</dbReference>
<dbReference type="GO" id="GO:0003677">
    <property type="term" value="F:DNA binding"/>
    <property type="evidence" value="ECO:0007669"/>
    <property type="project" value="InterPro"/>
</dbReference>
<sequence length="99" mass="10792">MIMRKVRDQPGTTQEELVNDLKAAGTTVTKKTIGYTLHHNGSNPAAPEGPLLKKNINGPRGRHMESPRGKRPPPERPRPTTRASPWGPLTPASPYPNPA</sequence>
<evidence type="ECO:0000313" key="4">
    <source>
        <dbReference type="Proteomes" id="UP001219934"/>
    </source>
</evidence>
<feature type="compositionally biased region" description="Basic and acidic residues" evidence="1">
    <location>
        <begin position="62"/>
        <end position="78"/>
    </location>
</feature>
<proteinExistence type="predicted"/>
<feature type="region of interest" description="Disordered" evidence="1">
    <location>
        <begin position="35"/>
        <end position="99"/>
    </location>
</feature>
<reference evidence="3" key="1">
    <citation type="submission" date="2022-11" db="EMBL/GenBank/DDBJ databases">
        <title>Chromosome-level genome of Pogonophryne albipinna.</title>
        <authorList>
            <person name="Jo E."/>
        </authorList>
    </citation>
    <scope>NUCLEOTIDE SEQUENCE</scope>
    <source>
        <strain evidence="3">SGF0006</strain>
        <tissue evidence="3">Muscle</tissue>
    </source>
</reference>
<dbReference type="Pfam" id="PF01498">
    <property type="entry name" value="HTH_Tnp_Tc3_2"/>
    <property type="match status" value="1"/>
</dbReference>
<dbReference type="EMBL" id="JAPTMU010000018">
    <property type="protein sequence ID" value="KAJ4928487.1"/>
    <property type="molecule type" value="Genomic_DNA"/>
</dbReference>